<evidence type="ECO:0000313" key="6">
    <source>
        <dbReference type="Proteomes" id="UP000000528"/>
    </source>
</evidence>
<dbReference type="PIRSF" id="PIRSF028757">
    <property type="entry name" value="LD-carboxypeptidase"/>
    <property type="match status" value="1"/>
</dbReference>
<reference evidence="5 6" key="1">
    <citation type="journal article" date="2001" name="Nucleic Acids Res.">
        <title>The complete genome sequence of the murine respiratory pathogen Mycoplasma pulmonis.</title>
        <authorList>
            <person name="Chambaud I."/>
            <person name="Heilig R."/>
            <person name="Ferris S."/>
            <person name="Barbe V."/>
            <person name="Samson D."/>
            <person name="Galisson F."/>
            <person name="Moszer I."/>
            <person name="Dybvig K."/>
            <person name="Wroblewski H."/>
            <person name="Viari A."/>
            <person name="Rocha E.P.C."/>
            <person name="Blanchard A."/>
        </authorList>
    </citation>
    <scope>NUCLEOTIDE SEQUENCE [LARGE SCALE GENOMIC DNA]</scope>
    <source>
        <strain evidence="5 6">UAB CTIP</strain>
    </source>
</reference>
<dbReference type="InterPro" id="IPR027478">
    <property type="entry name" value="LdcA_N"/>
</dbReference>
<dbReference type="Gene3D" id="3.50.30.60">
    <property type="entry name" value="LD-carboxypeptidase A C-terminal domain-like"/>
    <property type="match status" value="1"/>
</dbReference>
<dbReference type="InterPro" id="IPR040921">
    <property type="entry name" value="Peptidase_S66C"/>
</dbReference>
<dbReference type="Pfam" id="PF17676">
    <property type="entry name" value="Peptidase_S66C"/>
    <property type="match status" value="1"/>
</dbReference>
<feature type="domain" description="LD-carboxypeptidase N-terminal" evidence="3">
    <location>
        <begin position="34"/>
        <end position="159"/>
    </location>
</feature>
<dbReference type="Proteomes" id="UP000000528">
    <property type="component" value="Chromosome"/>
</dbReference>
<dbReference type="InterPro" id="IPR027461">
    <property type="entry name" value="Carboxypeptidase_A_C_sf"/>
</dbReference>
<dbReference type="STRING" id="272635.gene:17576674"/>
<protein>
    <recommendedName>
        <fullName evidence="7">Carboxypeptidase</fullName>
    </recommendedName>
</protein>
<comment type="similarity">
    <text evidence="1">Belongs to the peptidase S66 family.</text>
</comment>
<dbReference type="SUPFAM" id="SSF141986">
    <property type="entry name" value="LD-carboxypeptidase A C-terminal domain-like"/>
    <property type="match status" value="1"/>
</dbReference>
<dbReference type="PANTHER" id="PTHR30237:SF4">
    <property type="entry name" value="LD-CARBOXYPEPTIDASE C-TERMINAL DOMAIN-CONTAINING PROTEIN"/>
    <property type="match status" value="1"/>
</dbReference>
<dbReference type="GO" id="GO:0016787">
    <property type="term" value="F:hydrolase activity"/>
    <property type="evidence" value="ECO:0007669"/>
    <property type="project" value="UniProtKB-KW"/>
</dbReference>
<dbReference type="Gene3D" id="3.40.50.10740">
    <property type="entry name" value="Class I glutamine amidotransferase-like"/>
    <property type="match status" value="1"/>
</dbReference>
<dbReference type="PIR" id="F90523">
    <property type="entry name" value="F90523"/>
</dbReference>
<gene>
    <name evidence="5" type="ordered locus">MYPU_0940</name>
</gene>
<dbReference type="AlphaFoldDB" id="Q98RB5"/>
<feature type="domain" description="LD-carboxypeptidase C-terminal" evidence="4">
    <location>
        <begin position="234"/>
        <end position="361"/>
    </location>
</feature>
<dbReference type="InterPro" id="IPR003507">
    <property type="entry name" value="S66_fam"/>
</dbReference>
<evidence type="ECO:0008006" key="7">
    <source>
        <dbReference type="Google" id="ProtNLM"/>
    </source>
</evidence>
<dbReference type="Pfam" id="PF02016">
    <property type="entry name" value="Peptidase_S66"/>
    <property type="match status" value="1"/>
</dbReference>
<dbReference type="EMBL" id="AL445563">
    <property type="protein sequence ID" value="CAC13267.1"/>
    <property type="molecule type" value="Genomic_DNA"/>
</dbReference>
<evidence type="ECO:0000259" key="3">
    <source>
        <dbReference type="Pfam" id="PF02016"/>
    </source>
</evidence>
<evidence type="ECO:0000256" key="1">
    <source>
        <dbReference type="ARBA" id="ARBA00010233"/>
    </source>
</evidence>
<accession>Q98RB5</accession>
<keyword evidence="6" id="KW-1185">Reference proteome</keyword>
<sequence>MALETYNFYKFKNFKKEKRGNMIKPKKLNAGDKIAIVSLSSGVLGEAFCKHQLDLGIERLKKFGLEAVFMENSLKGLEFIKNNPQARANDLKSAFYNPEIKAILCAIGGLDTHRIFEYLFNDEEFMSYVKNNPKIFIGYSDSTNNHLFFNKLNVVSYYGMNFLSDFAELDKNMLSYTEQNFKMFFENKPSRQILLSPEWYEERKDFSQSQLGTARVKHDEKRGFQVIRGKGKIKGELFGGSLEVFYNGLNKDQQGKSTFKTFDLIPSKDVLKKIILFLETSEYKPEPKLFEKMIDLLIENEILQNVKALIFGKPQDEVFFDEYKKILKDKSEKFDLPIFYNINFGHALPHNIIPYGIELEIDFDHKTLTLTEPLFDE</sequence>
<dbReference type="HOGENOM" id="CLU_034346_1_0_14"/>
<dbReference type="InterPro" id="IPR040449">
    <property type="entry name" value="Peptidase_S66_N"/>
</dbReference>
<dbReference type="eggNOG" id="COG1619">
    <property type="taxonomic scope" value="Bacteria"/>
</dbReference>
<name>Q98RB5_MYCPU</name>
<dbReference type="SUPFAM" id="SSF52317">
    <property type="entry name" value="Class I glutamine amidotransferase-like"/>
    <property type="match status" value="1"/>
</dbReference>
<keyword evidence="2" id="KW-0378">Hydrolase</keyword>
<dbReference type="InterPro" id="IPR029062">
    <property type="entry name" value="Class_I_gatase-like"/>
</dbReference>
<evidence type="ECO:0000256" key="2">
    <source>
        <dbReference type="ARBA" id="ARBA00022801"/>
    </source>
</evidence>
<evidence type="ECO:0000259" key="4">
    <source>
        <dbReference type="Pfam" id="PF17676"/>
    </source>
</evidence>
<proteinExistence type="inferred from homology"/>
<dbReference type="PANTHER" id="PTHR30237">
    <property type="entry name" value="MURAMOYLTETRAPEPTIDE CARBOXYPEPTIDASE"/>
    <property type="match status" value="1"/>
</dbReference>
<organism evidence="6">
    <name type="scientific">Mycoplasmopsis pulmonis (strain UAB CTIP)</name>
    <name type="common">Mycoplasma pulmonis</name>
    <dbReference type="NCBI Taxonomy" id="272635"/>
    <lineage>
        <taxon>Bacteria</taxon>
        <taxon>Bacillati</taxon>
        <taxon>Mycoplasmatota</taxon>
        <taxon>Mycoplasmoidales</taxon>
        <taxon>Metamycoplasmataceae</taxon>
        <taxon>Mycoplasmopsis</taxon>
    </lineage>
</organism>
<dbReference type="KEGG" id="mpu:MYPU_0940"/>
<dbReference type="CDD" id="cd07062">
    <property type="entry name" value="Peptidase_S66_mccF_like"/>
    <property type="match status" value="1"/>
</dbReference>
<evidence type="ECO:0000313" key="5">
    <source>
        <dbReference type="EMBL" id="CAC13267.1"/>
    </source>
</evidence>